<dbReference type="InterPro" id="IPR055509">
    <property type="entry name" value="DUF7082"/>
</dbReference>
<evidence type="ECO:0000313" key="2">
    <source>
        <dbReference type="EMBL" id="CAY68608.1"/>
    </source>
</evidence>
<dbReference type="OrthoDB" id="1751210at2759"/>
<protein>
    <recommendedName>
        <fullName evidence="1">DUF7082 domain-containing protein</fullName>
    </recommendedName>
</protein>
<reference evidence="2 3" key="1">
    <citation type="journal article" date="2009" name="Nat. Biotechnol.">
        <title>Genome sequence of the recombinant protein production host Pichia pastoris.</title>
        <authorList>
            <person name="De Schutter K."/>
            <person name="Lin Y.C."/>
            <person name="Tiels P."/>
            <person name="Van Hecke A."/>
            <person name="Glinka S."/>
            <person name="Weber-Lehmann J."/>
            <person name="Rouze P."/>
            <person name="Van de Peer Y."/>
            <person name="Callewaert N."/>
        </authorList>
    </citation>
    <scope>NUCLEOTIDE SEQUENCE [LARGE SCALE GENOMIC DNA]</scope>
    <source>
        <strain evidence="3">GS115 / ATCC 20864</strain>
    </source>
</reference>
<dbReference type="InParanoid" id="C4QZD4"/>
<dbReference type="RefSeq" id="XP_002490888.1">
    <property type="nucleotide sequence ID" value="XM_002490843.1"/>
</dbReference>
<feature type="domain" description="DUF7082" evidence="1">
    <location>
        <begin position="260"/>
        <end position="420"/>
    </location>
</feature>
<sequence>MLTAGSVQRLQISMFQTQEQEQVDLSSSIHTENIFNSESSGPAYPNIPQISSVHSFIGAKSSLLADAAPNQCLSFVDSAKVTSFDQSFHGSPSYKLNSAKLAVSSSEYLSVESSTEVDSTISLEAQVDRKRQKIQPERHSKTDNLNLFSDFDLLAPAFLTYYLPLFRGCSSGGNNKPPKKRSITGTQYVAASLRLESSTIEDICLPKWNENELKDNRRIIRIERRQQGNEIAASFSIVGSALENPHTKPTLDPDVEVLEVSCLRCLVNYDEIDDKQTVHGSLLHEVQSEFTEIRKQESTGKRSSYACTSNGTSIECQYYVTSVEVIKIIELLVGSHLIQDRKQRRKERGCIRSNLMPFWSKHLISSTTNTMKRRSVTASNENYIAELAHRIKTYEVRRPRKVNKDLRILEWSKLGPALRRALHSYYVAVPIDKFKNIAKPTNTSLGTIKMAIAGRSEVLETVFIARQSPVEPDACSSIANVRRELCDACTGTQANIVTEKILLTTIAADAGSTIVVPVCVP</sequence>
<dbReference type="HOGENOM" id="CLU_553322_0_0_1"/>
<evidence type="ECO:0000259" key="1">
    <source>
        <dbReference type="Pfam" id="PF23305"/>
    </source>
</evidence>
<organism evidence="2 3">
    <name type="scientific">Komagataella phaffii (strain GS115 / ATCC 20864)</name>
    <name type="common">Yeast</name>
    <name type="synonym">Pichia pastoris</name>
    <dbReference type="NCBI Taxonomy" id="644223"/>
    <lineage>
        <taxon>Eukaryota</taxon>
        <taxon>Fungi</taxon>
        <taxon>Dikarya</taxon>
        <taxon>Ascomycota</taxon>
        <taxon>Saccharomycotina</taxon>
        <taxon>Pichiomycetes</taxon>
        <taxon>Pichiales</taxon>
        <taxon>Pichiaceae</taxon>
        <taxon>Komagataella</taxon>
    </lineage>
</organism>
<evidence type="ECO:0000313" key="3">
    <source>
        <dbReference type="Proteomes" id="UP000000314"/>
    </source>
</evidence>
<dbReference type="EMBL" id="FN392320">
    <property type="protein sequence ID" value="CAY68608.1"/>
    <property type="molecule type" value="Genomic_DNA"/>
</dbReference>
<keyword evidence="3" id="KW-1185">Reference proteome</keyword>
<gene>
    <name evidence="2" type="ordered locus">PAS_chr2-1_0009</name>
</gene>
<dbReference type="Proteomes" id="UP000000314">
    <property type="component" value="Chromosome 2"/>
</dbReference>
<dbReference type="AlphaFoldDB" id="C4QZD4"/>
<name>C4QZD4_KOMPG</name>
<dbReference type="KEGG" id="ppa:PAS_chr2-1_0009"/>
<dbReference type="GeneID" id="8198128"/>
<dbReference type="eggNOG" id="ENOG502RXRH">
    <property type="taxonomic scope" value="Eukaryota"/>
</dbReference>
<proteinExistence type="predicted"/>
<accession>C4QZD4</accession>
<dbReference type="Pfam" id="PF23305">
    <property type="entry name" value="DUF7082"/>
    <property type="match status" value="1"/>
</dbReference>